<proteinExistence type="predicted"/>
<accession>A0AAV4S5D6</accession>
<dbReference type="Proteomes" id="UP001054945">
    <property type="component" value="Unassembled WGS sequence"/>
</dbReference>
<keyword evidence="2" id="KW-1185">Reference proteome</keyword>
<evidence type="ECO:0000313" key="2">
    <source>
        <dbReference type="Proteomes" id="UP001054945"/>
    </source>
</evidence>
<evidence type="ECO:0000313" key="1">
    <source>
        <dbReference type="EMBL" id="GIY28855.1"/>
    </source>
</evidence>
<organism evidence="1 2">
    <name type="scientific">Caerostris extrusa</name>
    <name type="common">Bark spider</name>
    <name type="synonym">Caerostris bankana</name>
    <dbReference type="NCBI Taxonomy" id="172846"/>
    <lineage>
        <taxon>Eukaryota</taxon>
        <taxon>Metazoa</taxon>
        <taxon>Ecdysozoa</taxon>
        <taxon>Arthropoda</taxon>
        <taxon>Chelicerata</taxon>
        <taxon>Arachnida</taxon>
        <taxon>Araneae</taxon>
        <taxon>Araneomorphae</taxon>
        <taxon>Entelegynae</taxon>
        <taxon>Araneoidea</taxon>
        <taxon>Araneidae</taxon>
        <taxon>Caerostris</taxon>
    </lineage>
</organism>
<gene>
    <name evidence="1" type="ORF">CEXT_336131</name>
</gene>
<reference evidence="1 2" key="1">
    <citation type="submission" date="2021-06" db="EMBL/GenBank/DDBJ databases">
        <title>Caerostris extrusa draft genome.</title>
        <authorList>
            <person name="Kono N."/>
            <person name="Arakawa K."/>
        </authorList>
    </citation>
    <scope>NUCLEOTIDE SEQUENCE [LARGE SCALE GENOMIC DNA]</scope>
</reference>
<protein>
    <submittedName>
        <fullName evidence="1">Uncharacterized protein</fullName>
    </submittedName>
</protein>
<dbReference type="EMBL" id="BPLR01008995">
    <property type="protein sequence ID" value="GIY28855.1"/>
    <property type="molecule type" value="Genomic_DNA"/>
</dbReference>
<sequence length="100" mass="11311">MQATGPAQWQKERRVEEFLFCNASHENASPQESNSVEIKGRAIFCRRTSGHKNDQSCLWTAIMSQLLLISSAVHIPAGQTRLSTKRKDVLVGMFWIFLSC</sequence>
<comment type="caution">
    <text evidence="1">The sequence shown here is derived from an EMBL/GenBank/DDBJ whole genome shotgun (WGS) entry which is preliminary data.</text>
</comment>
<name>A0AAV4S5D6_CAEEX</name>
<dbReference type="AlphaFoldDB" id="A0AAV4S5D6"/>